<sequence length="62" mass="7427">MVIDNWTKLEIMHLSVTLKSGVITTPSFSLLLVLAQNQELWWEEKVRMGYWYLWSRALENKE</sequence>
<name>A0A9D4I9E7_DREPO</name>
<reference evidence="1" key="2">
    <citation type="submission" date="2020-11" db="EMBL/GenBank/DDBJ databases">
        <authorList>
            <person name="McCartney M.A."/>
            <person name="Auch B."/>
            <person name="Kono T."/>
            <person name="Mallez S."/>
            <person name="Becker A."/>
            <person name="Gohl D.M."/>
            <person name="Silverstein K.A.T."/>
            <person name="Koren S."/>
            <person name="Bechman K.B."/>
            <person name="Herman A."/>
            <person name="Abrahante J.E."/>
            <person name="Garbe J."/>
        </authorList>
    </citation>
    <scope>NUCLEOTIDE SEQUENCE</scope>
    <source>
        <strain evidence="1">Duluth1</strain>
        <tissue evidence="1">Whole animal</tissue>
    </source>
</reference>
<gene>
    <name evidence="1" type="ORF">DPMN_186520</name>
</gene>
<organism evidence="1 2">
    <name type="scientific">Dreissena polymorpha</name>
    <name type="common">Zebra mussel</name>
    <name type="synonym">Mytilus polymorpha</name>
    <dbReference type="NCBI Taxonomy" id="45954"/>
    <lineage>
        <taxon>Eukaryota</taxon>
        <taxon>Metazoa</taxon>
        <taxon>Spiralia</taxon>
        <taxon>Lophotrochozoa</taxon>
        <taxon>Mollusca</taxon>
        <taxon>Bivalvia</taxon>
        <taxon>Autobranchia</taxon>
        <taxon>Heteroconchia</taxon>
        <taxon>Euheterodonta</taxon>
        <taxon>Imparidentia</taxon>
        <taxon>Neoheterodontei</taxon>
        <taxon>Myida</taxon>
        <taxon>Dreissenoidea</taxon>
        <taxon>Dreissenidae</taxon>
        <taxon>Dreissena</taxon>
    </lineage>
</organism>
<dbReference type="AlphaFoldDB" id="A0A9D4I9E7"/>
<dbReference type="EMBL" id="JAIWYP010000010">
    <property type="protein sequence ID" value="KAH3751913.1"/>
    <property type="molecule type" value="Genomic_DNA"/>
</dbReference>
<dbReference type="Proteomes" id="UP000828390">
    <property type="component" value="Unassembled WGS sequence"/>
</dbReference>
<keyword evidence="2" id="KW-1185">Reference proteome</keyword>
<accession>A0A9D4I9E7</accession>
<comment type="caution">
    <text evidence="1">The sequence shown here is derived from an EMBL/GenBank/DDBJ whole genome shotgun (WGS) entry which is preliminary data.</text>
</comment>
<evidence type="ECO:0000313" key="1">
    <source>
        <dbReference type="EMBL" id="KAH3751913.1"/>
    </source>
</evidence>
<protein>
    <submittedName>
        <fullName evidence="1">Uncharacterized protein</fullName>
    </submittedName>
</protein>
<proteinExistence type="predicted"/>
<evidence type="ECO:0000313" key="2">
    <source>
        <dbReference type="Proteomes" id="UP000828390"/>
    </source>
</evidence>
<reference evidence="1" key="1">
    <citation type="journal article" date="2019" name="bioRxiv">
        <title>The Genome of the Zebra Mussel, Dreissena polymorpha: A Resource for Invasive Species Research.</title>
        <authorList>
            <person name="McCartney M.A."/>
            <person name="Auch B."/>
            <person name="Kono T."/>
            <person name="Mallez S."/>
            <person name="Zhang Y."/>
            <person name="Obille A."/>
            <person name="Becker A."/>
            <person name="Abrahante J.E."/>
            <person name="Garbe J."/>
            <person name="Badalamenti J.P."/>
            <person name="Herman A."/>
            <person name="Mangelson H."/>
            <person name="Liachko I."/>
            <person name="Sullivan S."/>
            <person name="Sone E.D."/>
            <person name="Koren S."/>
            <person name="Silverstein K.A.T."/>
            <person name="Beckman K.B."/>
            <person name="Gohl D.M."/>
        </authorList>
    </citation>
    <scope>NUCLEOTIDE SEQUENCE</scope>
    <source>
        <strain evidence="1">Duluth1</strain>
        <tissue evidence="1">Whole animal</tissue>
    </source>
</reference>